<keyword evidence="1" id="KW-1003">Cell membrane</keyword>
<evidence type="ECO:0000256" key="2">
    <source>
        <dbReference type="ARBA" id="ARBA00022692"/>
    </source>
</evidence>
<evidence type="ECO:0000313" key="8">
    <source>
        <dbReference type="Proteomes" id="UP000002257"/>
    </source>
</evidence>
<gene>
    <name evidence="7" type="ordered locus">Msil_2469</name>
</gene>
<dbReference type="PANTHER" id="PTHR22550:SF5">
    <property type="entry name" value="LEUCINE ZIPPER PROTEIN 4"/>
    <property type="match status" value="1"/>
</dbReference>
<protein>
    <submittedName>
        <fullName evidence="7">von Willebrand factor type A</fullName>
    </submittedName>
</protein>
<evidence type="ECO:0000256" key="3">
    <source>
        <dbReference type="ARBA" id="ARBA00022989"/>
    </source>
</evidence>
<keyword evidence="4 5" id="KW-0472">Membrane</keyword>
<feature type="transmembrane region" description="Helical" evidence="5">
    <location>
        <begin position="6"/>
        <end position="24"/>
    </location>
</feature>
<dbReference type="STRING" id="395965.Msil_2469"/>
<dbReference type="KEGG" id="msl:Msil_2469"/>
<feature type="transmembrane region" description="Helical" evidence="5">
    <location>
        <begin position="62"/>
        <end position="80"/>
    </location>
</feature>
<sequence>MSLNGFDLAAPLVLALLPLPLLALKWRRDRAATAGGLTIPRAIAERLKAGGRAAARPSGSRLGVLLAWIAWILLVVALAGPRTIAASPAQPASGRDIVFALDLSGSMAAEDFVLDGHAASRIDALKRVGAALIKRRTGDRIGLVIFAERAYAAAPLSFDVDAVSRTLAEIPLGLVGHSTAIGEGLGLALKRLTESKAPSRVIVLLSDGANDAGTTDPTGVAELANNLGVKIYTIGLGVVDTQTFNGLGDPVDFLALQRLAEIGGGEAFRVRTTEDLAYASAAIERLVAGEAAASVSVQQRELWPYAAGLSFLACAGLGFLRRPQL</sequence>
<dbReference type="RefSeq" id="WP_012591467.1">
    <property type="nucleotide sequence ID" value="NC_011666.1"/>
</dbReference>
<feature type="domain" description="VWFA" evidence="6">
    <location>
        <begin position="96"/>
        <end position="286"/>
    </location>
</feature>
<dbReference type="InterPro" id="IPR050768">
    <property type="entry name" value="UPF0353/GerABKA_families"/>
</dbReference>
<organism evidence="7 8">
    <name type="scientific">Methylocella silvestris (strain DSM 15510 / CIP 108128 / LMG 27833 / NCIMB 13906 / BL2)</name>
    <dbReference type="NCBI Taxonomy" id="395965"/>
    <lineage>
        <taxon>Bacteria</taxon>
        <taxon>Pseudomonadati</taxon>
        <taxon>Pseudomonadota</taxon>
        <taxon>Alphaproteobacteria</taxon>
        <taxon>Hyphomicrobiales</taxon>
        <taxon>Beijerinckiaceae</taxon>
        <taxon>Methylocella</taxon>
    </lineage>
</organism>
<dbReference type="PROSITE" id="PS50234">
    <property type="entry name" value="VWFA"/>
    <property type="match status" value="1"/>
</dbReference>
<keyword evidence="2 5" id="KW-0812">Transmembrane</keyword>
<dbReference type="Gene3D" id="3.40.50.410">
    <property type="entry name" value="von Willebrand factor, type A domain"/>
    <property type="match status" value="1"/>
</dbReference>
<keyword evidence="3 5" id="KW-1133">Transmembrane helix</keyword>
<dbReference type="SMART" id="SM00327">
    <property type="entry name" value="VWA"/>
    <property type="match status" value="1"/>
</dbReference>
<keyword evidence="8" id="KW-1185">Reference proteome</keyword>
<evidence type="ECO:0000259" key="6">
    <source>
        <dbReference type="PROSITE" id="PS50234"/>
    </source>
</evidence>
<evidence type="ECO:0000313" key="7">
    <source>
        <dbReference type="EMBL" id="ACK51398.1"/>
    </source>
</evidence>
<dbReference type="AlphaFoldDB" id="B8EKM8"/>
<name>B8EKM8_METSB</name>
<dbReference type="HOGENOM" id="CLU_024570_0_1_5"/>
<evidence type="ECO:0000256" key="5">
    <source>
        <dbReference type="SAM" id="Phobius"/>
    </source>
</evidence>
<evidence type="ECO:0000256" key="4">
    <source>
        <dbReference type="ARBA" id="ARBA00023136"/>
    </source>
</evidence>
<dbReference type="eggNOG" id="COG2304">
    <property type="taxonomic scope" value="Bacteria"/>
</dbReference>
<reference evidence="7 8" key="1">
    <citation type="journal article" date="2010" name="J. Bacteriol.">
        <title>Complete genome sequence of the aerobic facultative methanotroph Methylocella silvestris BL2.</title>
        <authorList>
            <person name="Chen Y."/>
            <person name="Crombie A."/>
            <person name="Rahman M.T."/>
            <person name="Dedysh S.N."/>
            <person name="Liesack W."/>
            <person name="Stott M.B."/>
            <person name="Alam M."/>
            <person name="Theisen A.R."/>
            <person name="Murrell J.C."/>
            <person name="Dunfield P.F."/>
        </authorList>
    </citation>
    <scope>NUCLEOTIDE SEQUENCE [LARGE SCALE GENOMIC DNA]</scope>
    <source>
        <strain evidence="8">DSM 15510 / CIP 108128 / LMG 27833 / NCIMB 13906 / BL2</strain>
    </source>
</reference>
<dbReference type="PANTHER" id="PTHR22550">
    <property type="entry name" value="SPORE GERMINATION PROTEIN"/>
    <property type="match status" value="1"/>
</dbReference>
<accession>B8EKM8</accession>
<dbReference type="Proteomes" id="UP000002257">
    <property type="component" value="Chromosome"/>
</dbReference>
<dbReference type="SUPFAM" id="SSF53300">
    <property type="entry name" value="vWA-like"/>
    <property type="match status" value="1"/>
</dbReference>
<evidence type="ECO:0000256" key="1">
    <source>
        <dbReference type="ARBA" id="ARBA00022475"/>
    </source>
</evidence>
<dbReference type="Pfam" id="PF00092">
    <property type="entry name" value="VWA"/>
    <property type="match status" value="1"/>
</dbReference>
<dbReference type="InterPro" id="IPR036465">
    <property type="entry name" value="vWFA_dom_sf"/>
</dbReference>
<proteinExistence type="predicted"/>
<dbReference type="InterPro" id="IPR002035">
    <property type="entry name" value="VWF_A"/>
</dbReference>
<dbReference type="EMBL" id="CP001280">
    <property type="protein sequence ID" value="ACK51398.1"/>
    <property type="molecule type" value="Genomic_DNA"/>
</dbReference>